<keyword evidence="8" id="KW-1185">Reference proteome</keyword>
<proteinExistence type="inferred from homology"/>
<dbReference type="GO" id="GO:0005762">
    <property type="term" value="C:mitochondrial large ribosomal subunit"/>
    <property type="evidence" value="ECO:0007669"/>
    <property type="project" value="TreeGrafter"/>
</dbReference>
<name>A0A8J4Y7H5_CHIOP</name>
<dbReference type="Gene3D" id="3.90.470.10">
    <property type="entry name" value="Ribosomal protein L22/L17"/>
    <property type="match status" value="1"/>
</dbReference>
<evidence type="ECO:0000256" key="5">
    <source>
        <dbReference type="ARBA" id="ARBA00035506"/>
    </source>
</evidence>
<comment type="similarity">
    <text evidence="1 6">Belongs to the universal ribosomal protein uL22 family.</text>
</comment>
<dbReference type="GO" id="GO:0003735">
    <property type="term" value="F:structural constituent of ribosome"/>
    <property type="evidence" value="ECO:0007669"/>
    <property type="project" value="InterPro"/>
</dbReference>
<gene>
    <name evidence="7" type="primary">mRpL22</name>
    <name evidence="7" type="ORF">GWK47_045087</name>
</gene>
<organism evidence="7 8">
    <name type="scientific">Chionoecetes opilio</name>
    <name type="common">Atlantic snow crab</name>
    <name type="synonym">Cancer opilio</name>
    <dbReference type="NCBI Taxonomy" id="41210"/>
    <lineage>
        <taxon>Eukaryota</taxon>
        <taxon>Metazoa</taxon>
        <taxon>Ecdysozoa</taxon>
        <taxon>Arthropoda</taxon>
        <taxon>Crustacea</taxon>
        <taxon>Multicrustacea</taxon>
        <taxon>Malacostraca</taxon>
        <taxon>Eumalacostraca</taxon>
        <taxon>Eucarida</taxon>
        <taxon>Decapoda</taxon>
        <taxon>Pleocyemata</taxon>
        <taxon>Brachyura</taxon>
        <taxon>Eubrachyura</taxon>
        <taxon>Majoidea</taxon>
        <taxon>Majidae</taxon>
        <taxon>Chionoecetes</taxon>
    </lineage>
</organism>
<dbReference type="AlphaFoldDB" id="A0A8J4Y7H5"/>
<keyword evidence="3 6" id="KW-0687">Ribonucleoprotein</keyword>
<dbReference type="SUPFAM" id="SSF54843">
    <property type="entry name" value="Ribosomal protein L22"/>
    <property type="match status" value="1"/>
</dbReference>
<keyword evidence="2 6" id="KW-0689">Ribosomal protein</keyword>
<evidence type="ECO:0000313" key="7">
    <source>
        <dbReference type="EMBL" id="KAG0722112.1"/>
    </source>
</evidence>
<protein>
    <recommendedName>
        <fullName evidence="4">Large ribosomal subunit protein uL22m</fullName>
    </recommendedName>
    <alternativeName>
        <fullName evidence="5">39S ribosomal protein L22, mitochondrial</fullName>
    </alternativeName>
</protein>
<evidence type="ECO:0000256" key="6">
    <source>
        <dbReference type="RuleBase" id="RU004005"/>
    </source>
</evidence>
<dbReference type="InterPro" id="IPR047867">
    <property type="entry name" value="Ribosomal_uL22_bac/org-type"/>
</dbReference>
<evidence type="ECO:0000256" key="2">
    <source>
        <dbReference type="ARBA" id="ARBA00022980"/>
    </source>
</evidence>
<dbReference type="EMBL" id="JACEEZ010010016">
    <property type="protein sequence ID" value="KAG0722112.1"/>
    <property type="molecule type" value="Genomic_DNA"/>
</dbReference>
<dbReference type="InterPro" id="IPR001063">
    <property type="entry name" value="Ribosomal_uL22"/>
</dbReference>
<evidence type="ECO:0000256" key="3">
    <source>
        <dbReference type="ARBA" id="ARBA00023274"/>
    </source>
</evidence>
<evidence type="ECO:0000256" key="4">
    <source>
        <dbReference type="ARBA" id="ARBA00035286"/>
    </source>
</evidence>
<comment type="caution">
    <text evidence="7">The sequence shown here is derived from an EMBL/GenBank/DDBJ whole genome shotgun (WGS) entry which is preliminary data.</text>
</comment>
<dbReference type="OrthoDB" id="416470at2759"/>
<dbReference type="Proteomes" id="UP000770661">
    <property type="component" value="Unassembled WGS sequence"/>
</dbReference>
<dbReference type="PANTHER" id="PTHR13501:SF8">
    <property type="entry name" value="LARGE RIBOSOMAL SUBUNIT PROTEIN UL22M"/>
    <property type="match status" value="1"/>
</dbReference>
<dbReference type="InterPro" id="IPR036394">
    <property type="entry name" value="Ribosomal_uL22_sf"/>
</dbReference>
<evidence type="ECO:0000256" key="1">
    <source>
        <dbReference type="ARBA" id="ARBA00009451"/>
    </source>
</evidence>
<dbReference type="GO" id="GO:0006412">
    <property type="term" value="P:translation"/>
    <property type="evidence" value="ECO:0007669"/>
    <property type="project" value="InterPro"/>
</dbReference>
<accession>A0A8J4Y7H5</accession>
<evidence type="ECO:0000313" key="8">
    <source>
        <dbReference type="Proteomes" id="UP000770661"/>
    </source>
</evidence>
<sequence length="181" mass="20833">MWEKPTGPRRWYKHNERVYDPTPIGETERPAFVCHVKKNIKYSPDKMWYVACLVRGLRIDEAISQLQFVHKKGASAAIETLQEAREMALKEHYVEYPSNLWVVHREKNPHRTGDGSFQLANITTNQSKGFNLNKKEFVDAVALRYGWPWKDSPTPVCVDPPTTSPHHDVQKGGFVCIGTTR</sequence>
<dbReference type="Pfam" id="PF00237">
    <property type="entry name" value="Ribosomal_L22"/>
    <property type="match status" value="1"/>
</dbReference>
<reference evidence="7" key="1">
    <citation type="submission" date="2020-07" db="EMBL/GenBank/DDBJ databases">
        <title>The High-quality genome of the commercially important snow crab, Chionoecetes opilio.</title>
        <authorList>
            <person name="Jeong J.-H."/>
            <person name="Ryu S."/>
        </authorList>
    </citation>
    <scope>NUCLEOTIDE SEQUENCE</scope>
    <source>
        <strain evidence="7">MADBK_172401_WGS</strain>
        <tissue evidence="7">Digestive gland</tissue>
    </source>
</reference>
<dbReference type="PANTHER" id="PTHR13501">
    <property type="entry name" value="CHLOROPLAST 50S RIBOSOMAL PROTEIN L22-RELATED"/>
    <property type="match status" value="1"/>
</dbReference>